<dbReference type="InterPro" id="IPR036237">
    <property type="entry name" value="Xyl_isomerase-like_sf"/>
</dbReference>
<reference evidence="8 9" key="1">
    <citation type="submission" date="2017-04" db="EMBL/GenBank/DDBJ databases">
        <authorList>
            <person name="Afonso C.L."/>
            <person name="Miller P.J."/>
            <person name="Scott M.A."/>
            <person name="Spackman E."/>
            <person name="Goraichik I."/>
            <person name="Dimitrov K.M."/>
            <person name="Suarez D.L."/>
            <person name="Swayne D.E."/>
        </authorList>
    </citation>
    <scope>NUCLEOTIDE SEQUENCE [LARGE SCALE GENOMIC DNA]</scope>
    <source>
        <strain evidence="8 9">DSM 12555</strain>
    </source>
</reference>
<keyword evidence="5" id="KW-0378">Hydrolase</keyword>
<name>A0A1W1XQ02_9CLOT</name>
<protein>
    <submittedName>
        <fullName evidence="8">UV-damage endonuclease</fullName>
    </submittedName>
</protein>
<gene>
    <name evidence="8" type="ORF">SAMN02745134_02652</name>
</gene>
<evidence type="ECO:0000256" key="6">
    <source>
        <dbReference type="ARBA" id="ARBA00023204"/>
    </source>
</evidence>
<dbReference type="Pfam" id="PF03851">
    <property type="entry name" value="UvdE"/>
    <property type="match status" value="1"/>
</dbReference>
<dbReference type="AlphaFoldDB" id="A0A1W1XQ02"/>
<accession>A0A1W1XQ02</accession>
<feature type="domain" description="DUF1722" evidence="7">
    <location>
        <begin position="310"/>
        <end position="382"/>
    </location>
</feature>
<keyword evidence="9" id="KW-1185">Reference proteome</keyword>
<dbReference type="GO" id="GO:0004519">
    <property type="term" value="F:endonuclease activity"/>
    <property type="evidence" value="ECO:0007669"/>
    <property type="project" value="UniProtKB-KW"/>
</dbReference>
<evidence type="ECO:0000256" key="4">
    <source>
        <dbReference type="ARBA" id="ARBA00022769"/>
    </source>
</evidence>
<dbReference type="RefSeq" id="WP_242950557.1">
    <property type="nucleotide sequence ID" value="NZ_FWXH01000011.1"/>
</dbReference>
<evidence type="ECO:0000256" key="1">
    <source>
        <dbReference type="ARBA" id="ARBA00022722"/>
    </source>
</evidence>
<dbReference type="PANTHER" id="PTHR31290:SF5">
    <property type="entry name" value="UV-DAMAGE ENDONUCLEASE"/>
    <property type="match status" value="1"/>
</dbReference>
<dbReference type="EMBL" id="FWXH01000011">
    <property type="protein sequence ID" value="SMC25976.1"/>
    <property type="molecule type" value="Genomic_DNA"/>
</dbReference>
<keyword evidence="2 8" id="KW-0255">Endonuclease</keyword>
<dbReference type="GO" id="GO:0006289">
    <property type="term" value="P:nucleotide-excision repair"/>
    <property type="evidence" value="ECO:0007669"/>
    <property type="project" value="InterPro"/>
</dbReference>
<organism evidence="8 9">
    <name type="scientific">Clostridium acidisoli DSM 12555</name>
    <dbReference type="NCBI Taxonomy" id="1121291"/>
    <lineage>
        <taxon>Bacteria</taxon>
        <taxon>Bacillati</taxon>
        <taxon>Bacillota</taxon>
        <taxon>Clostridia</taxon>
        <taxon>Eubacteriales</taxon>
        <taxon>Clostridiaceae</taxon>
        <taxon>Clostridium</taxon>
    </lineage>
</organism>
<dbReference type="Pfam" id="PF08349">
    <property type="entry name" value="DUF1722"/>
    <property type="match status" value="1"/>
</dbReference>
<proteinExistence type="predicted"/>
<keyword evidence="1" id="KW-0540">Nuclease</keyword>
<evidence type="ECO:0000256" key="5">
    <source>
        <dbReference type="ARBA" id="ARBA00022801"/>
    </source>
</evidence>
<sequence length="409" mass="47246">MAKKSRIGYACTPISIPYKTSRSFMLKNFNENTFNECVNSNLKDLISILKWNLRNGIYMFRISSDIIPFGSHPVNNIKWWKTFKKELLECGKIIKANDIRVSMHPGQYTVLNSPREEVAKKSIADLEYHCRVLDSMEVDYKNKIVLHVGGVYGNKTYAMETFKANFNKLSQSLKNRLVIENDDKSYTIEEVLGICRELGIPAVFDNLHHKLNSCSLEWKDIISGVKSTWKVEDGPVKLHYSDQDIQKRGGAHSKSINTKKFLSYMESIKDLDADVMLEVKDKEISAIKAVCALREDLEVSIRTGQWAKYKYCIMEKNYSYYKKCSSLINSKVPMREVYIYIDECLNSSFDEGSFTNTAQHVYGYVKDKVTLKEKESFKELLRNPGKIILFIVFYTTHSVHSYISKYPKS</sequence>
<dbReference type="InterPro" id="IPR004601">
    <property type="entry name" value="UvdE"/>
</dbReference>
<dbReference type="InterPro" id="IPR013560">
    <property type="entry name" value="DUF1722"/>
</dbReference>
<dbReference type="Gene3D" id="3.20.20.150">
    <property type="entry name" value="Divalent-metal-dependent TIM barrel enzymes"/>
    <property type="match status" value="1"/>
</dbReference>
<keyword evidence="4" id="KW-0228">DNA excision</keyword>
<dbReference type="GO" id="GO:0009411">
    <property type="term" value="P:response to UV"/>
    <property type="evidence" value="ECO:0007669"/>
    <property type="project" value="InterPro"/>
</dbReference>
<dbReference type="Proteomes" id="UP000192468">
    <property type="component" value="Unassembled WGS sequence"/>
</dbReference>
<evidence type="ECO:0000256" key="2">
    <source>
        <dbReference type="ARBA" id="ARBA00022759"/>
    </source>
</evidence>
<keyword evidence="3" id="KW-0227">DNA damage</keyword>
<evidence type="ECO:0000313" key="8">
    <source>
        <dbReference type="EMBL" id="SMC25976.1"/>
    </source>
</evidence>
<evidence type="ECO:0000256" key="3">
    <source>
        <dbReference type="ARBA" id="ARBA00022763"/>
    </source>
</evidence>
<keyword evidence="6" id="KW-0234">DNA repair</keyword>
<evidence type="ECO:0000313" key="9">
    <source>
        <dbReference type="Proteomes" id="UP000192468"/>
    </source>
</evidence>
<dbReference type="PANTHER" id="PTHR31290">
    <property type="entry name" value="UV-DAMAGE ENDONUCLEASE"/>
    <property type="match status" value="1"/>
</dbReference>
<dbReference type="GO" id="GO:0016787">
    <property type="term" value="F:hydrolase activity"/>
    <property type="evidence" value="ECO:0007669"/>
    <property type="project" value="UniProtKB-KW"/>
</dbReference>
<dbReference type="SUPFAM" id="SSF51658">
    <property type="entry name" value="Xylose isomerase-like"/>
    <property type="match status" value="1"/>
</dbReference>
<dbReference type="NCBIfam" id="TIGR00629">
    <property type="entry name" value="uvde"/>
    <property type="match status" value="1"/>
</dbReference>
<dbReference type="STRING" id="1121291.SAMN02745134_02652"/>
<evidence type="ECO:0000259" key="7">
    <source>
        <dbReference type="Pfam" id="PF08349"/>
    </source>
</evidence>